<proteinExistence type="predicted"/>
<dbReference type="Proteomes" id="UP000076715">
    <property type="component" value="Unassembled WGS sequence"/>
</dbReference>
<reference evidence="1 2" key="1">
    <citation type="submission" date="2016-01" db="EMBL/GenBank/DDBJ databases">
        <title>The draft genome sequence of Aquimarina sp. RZW4-3-2.</title>
        <authorList>
            <person name="Wang Y."/>
        </authorList>
    </citation>
    <scope>NUCLEOTIDE SEQUENCE [LARGE SCALE GENOMIC DNA]</scope>
    <source>
        <strain evidence="1 2">RZW4-3-2</strain>
    </source>
</reference>
<name>A0A163AAV6_9FLAO</name>
<gene>
    <name evidence="1" type="ORF">AWE51_05460</name>
</gene>
<comment type="caution">
    <text evidence="1">The sequence shown here is derived from an EMBL/GenBank/DDBJ whole genome shotgun (WGS) entry which is preliminary data.</text>
</comment>
<accession>A0A163AAV6</accession>
<dbReference type="AlphaFoldDB" id="A0A163AAV6"/>
<dbReference type="STRING" id="1642818.AWE51_05460"/>
<evidence type="ECO:0000313" key="2">
    <source>
        <dbReference type="Proteomes" id="UP000076715"/>
    </source>
</evidence>
<sequence length="257" mass="29937">MHENLKYTLRLDESIKEFRSFNAMNRNTIQSRAEIGDWQPIYSDIKYGTHYFLYGKFLGEKDGDDFIINKIQLYLQNYTGSVSIGFNGYVAMDIVDQMDENDPDNDPRYTYRKKYYLHIGLEGFKMESKTQNYPEDHTTPLNIRLKQGDILITNPFFTPAIPDISLIYDNKNRNESNFVDDLFMERMGEDVFITPEGEEALINLHLLDLISEESLLTAGIDDKKEPTKTKLLKAKAYREARGITFACRPENAFFQIN</sequence>
<evidence type="ECO:0000313" key="1">
    <source>
        <dbReference type="EMBL" id="KZS40401.1"/>
    </source>
</evidence>
<protein>
    <submittedName>
        <fullName evidence="1">Uncharacterized protein</fullName>
    </submittedName>
</protein>
<dbReference type="RefSeq" id="WP_066313918.1">
    <property type="nucleotide sequence ID" value="NZ_LQRT01000013.1"/>
</dbReference>
<dbReference type="OrthoDB" id="1449420at2"/>
<dbReference type="EMBL" id="LQRT01000013">
    <property type="protein sequence ID" value="KZS40401.1"/>
    <property type="molecule type" value="Genomic_DNA"/>
</dbReference>
<organism evidence="1 2">
    <name type="scientific">Aquimarina aggregata</name>
    <dbReference type="NCBI Taxonomy" id="1642818"/>
    <lineage>
        <taxon>Bacteria</taxon>
        <taxon>Pseudomonadati</taxon>
        <taxon>Bacteroidota</taxon>
        <taxon>Flavobacteriia</taxon>
        <taxon>Flavobacteriales</taxon>
        <taxon>Flavobacteriaceae</taxon>
        <taxon>Aquimarina</taxon>
    </lineage>
</organism>
<keyword evidence="2" id="KW-1185">Reference proteome</keyword>